<dbReference type="AlphaFoldDB" id="A0A3B4Y245"/>
<accession>A0A3B4Y245</accession>
<dbReference type="Ensembl" id="ENSSLDT00000022669.1">
    <property type="protein sequence ID" value="ENSSLDP00000021953.1"/>
    <property type="gene ID" value="ENSSLDG00000017135.1"/>
</dbReference>
<keyword evidence="3" id="KW-1185">Reference proteome</keyword>
<dbReference type="STRING" id="1841481.ENSSLDP00000021953"/>
<evidence type="ECO:0000259" key="1">
    <source>
        <dbReference type="PROSITE" id="PS50188"/>
    </source>
</evidence>
<feature type="domain" description="B30.2/SPRY" evidence="1">
    <location>
        <begin position="1"/>
        <end position="185"/>
    </location>
</feature>
<dbReference type="Pfam" id="PF00622">
    <property type="entry name" value="SPRY"/>
    <property type="match status" value="1"/>
</dbReference>
<dbReference type="SMART" id="SM00449">
    <property type="entry name" value="SPRY"/>
    <property type="match status" value="1"/>
</dbReference>
<reference evidence="2" key="1">
    <citation type="submission" date="2025-08" db="UniProtKB">
        <authorList>
            <consortium name="Ensembl"/>
        </authorList>
    </citation>
    <scope>IDENTIFICATION</scope>
</reference>
<reference evidence="2" key="2">
    <citation type="submission" date="2025-09" db="UniProtKB">
        <authorList>
            <consortium name="Ensembl"/>
        </authorList>
    </citation>
    <scope>IDENTIFICATION</scope>
</reference>
<evidence type="ECO:0000313" key="3">
    <source>
        <dbReference type="Proteomes" id="UP000261360"/>
    </source>
</evidence>
<dbReference type="InterPro" id="IPR003879">
    <property type="entry name" value="Butyrophylin_SPRY"/>
</dbReference>
<dbReference type="Gene3D" id="2.60.120.920">
    <property type="match status" value="1"/>
</dbReference>
<proteinExistence type="predicted"/>
<dbReference type="PROSITE" id="PS50188">
    <property type="entry name" value="B302_SPRY"/>
    <property type="match status" value="1"/>
</dbReference>
<dbReference type="SUPFAM" id="SSF49899">
    <property type="entry name" value="Concanavalin A-like lectins/glucanases"/>
    <property type="match status" value="1"/>
</dbReference>
<dbReference type="GeneTree" id="ENSGT01040000240400"/>
<dbReference type="InterPro" id="IPR050143">
    <property type="entry name" value="TRIM/RBCC"/>
</dbReference>
<dbReference type="InterPro" id="IPR043136">
    <property type="entry name" value="B30.2/SPRY_sf"/>
</dbReference>
<dbReference type="PRINTS" id="PR01407">
    <property type="entry name" value="BUTYPHLNCDUF"/>
</dbReference>
<organism evidence="2 3">
    <name type="scientific">Seriola lalandi dorsalis</name>
    <dbReference type="NCBI Taxonomy" id="1841481"/>
    <lineage>
        <taxon>Eukaryota</taxon>
        <taxon>Metazoa</taxon>
        <taxon>Chordata</taxon>
        <taxon>Craniata</taxon>
        <taxon>Vertebrata</taxon>
        <taxon>Euteleostomi</taxon>
        <taxon>Actinopterygii</taxon>
        <taxon>Neopterygii</taxon>
        <taxon>Teleostei</taxon>
        <taxon>Neoteleostei</taxon>
        <taxon>Acanthomorphata</taxon>
        <taxon>Carangaria</taxon>
        <taxon>Carangiformes</taxon>
        <taxon>Carangidae</taxon>
        <taxon>Seriola</taxon>
    </lineage>
</organism>
<dbReference type="InterPro" id="IPR003877">
    <property type="entry name" value="SPRY_dom"/>
</dbReference>
<dbReference type="PANTHER" id="PTHR24103">
    <property type="entry name" value="E3 UBIQUITIN-PROTEIN LIGASE TRIM"/>
    <property type="match status" value="1"/>
</dbReference>
<name>A0A3B4Y245_SERLL</name>
<protein>
    <recommendedName>
        <fullName evidence="1">B30.2/SPRY domain-containing protein</fullName>
    </recommendedName>
</protein>
<dbReference type="InterPro" id="IPR013320">
    <property type="entry name" value="ConA-like_dom_sf"/>
</dbReference>
<dbReference type="CDD" id="cd13733">
    <property type="entry name" value="SPRY_PRY_C-I_1"/>
    <property type="match status" value="1"/>
</dbReference>
<dbReference type="InterPro" id="IPR001870">
    <property type="entry name" value="B30.2/SPRY"/>
</dbReference>
<dbReference type="Proteomes" id="UP000261360">
    <property type="component" value="Unplaced"/>
</dbReference>
<sequence>CFASRWCHFLFNDMEKQMCVLPCSDSCHVLQFHLLRWDLVCAYVYSTTHVCRGGCICFSSGRFYFEVKVKGKTAWTVGVAKDSIYRRGKIPLGPSDGFWTVWLRNGNEYSANDDRPVRLFPNQHPQKVGVFVDYEKGLVTFYDVDSADFLYAFTGCAFTEELYPYVSHCICQFKQLYLPLLTLYMSQSCLRDKDADMKT</sequence>
<evidence type="ECO:0000313" key="2">
    <source>
        <dbReference type="Ensembl" id="ENSSLDP00000021953.1"/>
    </source>
</evidence>